<dbReference type="RefSeq" id="WP_407279419.1">
    <property type="nucleotide sequence ID" value="NZ_CP141259.1"/>
</dbReference>
<dbReference type="SUPFAM" id="SSF46626">
    <property type="entry name" value="Cytochrome c"/>
    <property type="match status" value="1"/>
</dbReference>
<dbReference type="Gene3D" id="1.10.760.10">
    <property type="entry name" value="Cytochrome c-like domain"/>
    <property type="match status" value="1"/>
</dbReference>
<keyword evidence="4" id="KW-0732">Signal</keyword>
<dbReference type="Pfam" id="PF13458">
    <property type="entry name" value="Peripla_BP_6"/>
    <property type="match status" value="1"/>
</dbReference>
<name>A0ABZ1AQ83_AROEV</name>
<proteinExistence type="inferred from homology"/>
<dbReference type="EMBL" id="CP141259">
    <property type="protein sequence ID" value="WRL46657.1"/>
    <property type="molecule type" value="Genomic_DNA"/>
</dbReference>
<feature type="domain" description="Cytochrome c" evidence="7">
    <location>
        <begin position="18"/>
        <end position="144"/>
    </location>
</feature>
<evidence type="ECO:0000256" key="3">
    <source>
        <dbReference type="ARBA" id="ARBA00022723"/>
    </source>
</evidence>
<evidence type="ECO:0000313" key="9">
    <source>
        <dbReference type="Proteomes" id="UP001626593"/>
    </source>
</evidence>
<evidence type="ECO:0000313" key="8">
    <source>
        <dbReference type="EMBL" id="WRL46657.1"/>
    </source>
</evidence>
<dbReference type="InterPro" id="IPR028082">
    <property type="entry name" value="Peripla_BP_I"/>
</dbReference>
<dbReference type="Proteomes" id="UP001626593">
    <property type="component" value="Chromosome"/>
</dbReference>
<dbReference type="PANTHER" id="PTHR47235:SF1">
    <property type="entry name" value="BLR6548 PROTEIN"/>
    <property type="match status" value="1"/>
</dbReference>
<keyword evidence="5 6" id="KW-0408">Iron</keyword>
<evidence type="ECO:0000256" key="1">
    <source>
        <dbReference type="ARBA" id="ARBA00010062"/>
    </source>
</evidence>
<protein>
    <submittedName>
        <fullName evidence="8">ABC transporter substrate-binding protein</fullName>
    </submittedName>
</protein>
<comment type="similarity">
    <text evidence="1">Belongs to the leucine-binding protein family.</text>
</comment>
<dbReference type="PANTHER" id="PTHR47235">
    <property type="entry name" value="BLR6548 PROTEIN"/>
    <property type="match status" value="1"/>
</dbReference>
<keyword evidence="2 6" id="KW-0349">Heme</keyword>
<dbReference type="Gene3D" id="3.40.50.2300">
    <property type="match status" value="2"/>
</dbReference>
<dbReference type="PROSITE" id="PS51007">
    <property type="entry name" value="CYTC"/>
    <property type="match status" value="1"/>
</dbReference>
<evidence type="ECO:0000256" key="5">
    <source>
        <dbReference type="ARBA" id="ARBA00023004"/>
    </source>
</evidence>
<evidence type="ECO:0000259" key="7">
    <source>
        <dbReference type="PROSITE" id="PS51007"/>
    </source>
</evidence>
<evidence type="ECO:0000256" key="2">
    <source>
        <dbReference type="ARBA" id="ARBA00022617"/>
    </source>
</evidence>
<dbReference type="InterPro" id="IPR036909">
    <property type="entry name" value="Cyt_c-like_dom_sf"/>
</dbReference>
<evidence type="ECO:0000256" key="4">
    <source>
        <dbReference type="ARBA" id="ARBA00022729"/>
    </source>
</evidence>
<keyword evidence="3 6" id="KW-0479">Metal-binding</keyword>
<reference evidence="8 9" key="1">
    <citation type="submission" date="2023-12" db="EMBL/GenBank/DDBJ databases">
        <title>A. evansii MAY27, complete genome.</title>
        <authorList>
            <person name="Wang Y."/>
        </authorList>
    </citation>
    <scope>NUCLEOTIDE SEQUENCE [LARGE SCALE GENOMIC DNA]</scope>
    <source>
        <strain evidence="8 9">MAY27</strain>
    </source>
</reference>
<accession>A0ABZ1AQ83</accession>
<dbReference type="InterPro" id="IPR009056">
    <property type="entry name" value="Cyt_c-like_dom"/>
</dbReference>
<evidence type="ECO:0000256" key="6">
    <source>
        <dbReference type="PROSITE-ProRule" id="PRU00433"/>
    </source>
</evidence>
<gene>
    <name evidence="8" type="ORF">U5817_01030</name>
</gene>
<sequence length="516" mass="52997">MATLACAAGPVAAIELTASEQAGKQIFLEGRSASGSNIAARVGGADTAIPATVVPCANCHGADGRGRREGGVRPPDITWRRLALSYGQRLENGRERPAYDAASFARAITSGVDAGGNRLDPAMPRFTMSARDVEDLTAYLKRLEDDGDPGLLADAVRVGTLQPAAGPLAELGATVTALLRGTFDAVNAGGGVHGRRVELVVADPGTDAAGAEAALRRLVEDEKVFAVVAPLVPALDGRLGELADAARIPVVGPLAHLTGSGGRFVFDPLPGLGEQLGALGEYAATALKLANPPAAIVHPDEARSGAIARALAERLARRGWSQVRAYAYVPGAFDAAGVGTALAGQGAQAVFFMGRDADFGALAAQAPLQKSPPWLFAAANQVGAAALQLAPAQAGRVFIAYPTLPQDWSPQGAGALRAVRERSGAGERHPAFQVGAYAAAMVMAEGLKRAGRDASRDKLVAALENLHGFQTGVTPAIGFGPGQRIGAPGAHIVGVDAQKRVFRPTGRYVRLDAVQE</sequence>
<dbReference type="Pfam" id="PF00034">
    <property type="entry name" value="Cytochrom_C"/>
    <property type="match status" value="1"/>
</dbReference>
<organism evidence="8 9">
    <name type="scientific">Aromatoleum evansii</name>
    <name type="common">Azoarcus evansii</name>
    <dbReference type="NCBI Taxonomy" id="59406"/>
    <lineage>
        <taxon>Bacteria</taxon>
        <taxon>Pseudomonadati</taxon>
        <taxon>Pseudomonadota</taxon>
        <taxon>Betaproteobacteria</taxon>
        <taxon>Rhodocyclales</taxon>
        <taxon>Rhodocyclaceae</taxon>
        <taxon>Aromatoleum</taxon>
    </lineage>
</organism>
<dbReference type="InterPro" id="IPR028081">
    <property type="entry name" value="Leu-bd"/>
</dbReference>
<keyword evidence="9" id="KW-1185">Reference proteome</keyword>
<dbReference type="SUPFAM" id="SSF53822">
    <property type="entry name" value="Periplasmic binding protein-like I"/>
    <property type="match status" value="1"/>
</dbReference>